<proteinExistence type="predicted"/>
<sequence length="476" mass="54053">MDDWEKEYEEDRRRLALGQDIVLNGRRGDLDVNPFEEKPPVASTVQMALEHATTAVVAEGAKKTSSLTDLSPVMFKPTVMPEEIRGPDTIVRRDDQAEVADIYAHYNSNNNNNNGDDFYSRREGIFHDGDTEVHERSLLKDDRFDLPCLSSGWSLHSLFKTKIGRRIFFAEVVNTTFKGFISGKEALVGCFVTPNCLYIGDVETGALIICIDIMRLFEVFVFNDVAIGLRTMDALDLHLQTLQHTQQLVDILQKIATYWKAKMHVIRSTAEREKTFKKEMRLIDKKSYTWTLAEDPRTGLRIVHVTGPFLTPLAPVAAKILHWFGNVQQPSKDWKGSKVRQRRCAWITATCFFVSKAEGPGVDGRGIRHCVAVEYMTELFVGPGGELGVAALRGPLQPTVFVVFDSEAERNAVVFLLQECYHYRHAGGGSIRVTPVESVERKIRDEKKISDWRPQLFLMRPQKELYEFLRGPSVKK</sequence>
<comment type="caution">
    <text evidence="1">The sequence shown here is derived from an EMBL/GenBank/DDBJ whole genome shotgun (WGS) entry which is preliminary data.</text>
</comment>
<name>A0A1X0NTJ8_9TRYP</name>
<accession>A0A1X0NTJ8</accession>
<dbReference type="GeneID" id="39986556"/>
<dbReference type="OrthoDB" id="246827at2759"/>
<gene>
    <name evidence="1" type="ORF">TM35_000192780</name>
</gene>
<protein>
    <submittedName>
        <fullName evidence="1">Uncharacterized protein</fullName>
    </submittedName>
</protein>
<keyword evidence="2" id="KW-1185">Reference proteome</keyword>
<reference evidence="1 2" key="1">
    <citation type="submission" date="2017-03" db="EMBL/GenBank/DDBJ databases">
        <title>An alternative strategy for trypanosome survival in the mammalian bloodstream revealed through genome and transcriptome analysis of the ubiquitous bovine parasite Trypanosoma (Megatrypanum) theileri.</title>
        <authorList>
            <person name="Kelly S."/>
            <person name="Ivens A."/>
            <person name="Mott A."/>
            <person name="O'Neill E."/>
            <person name="Emms D."/>
            <person name="Macleod O."/>
            <person name="Voorheis P."/>
            <person name="Matthews J."/>
            <person name="Matthews K."/>
            <person name="Carrington M."/>
        </authorList>
    </citation>
    <scope>NUCLEOTIDE SEQUENCE [LARGE SCALE GENOMIC DNA]</scope>
    <source>
        <strain evidence="1">Edinburgh</strain>
    </source>
</reference>
<dbReference type="VEuPathDB" id="TriTrypDB:TM35_000192780"/>
<evidence type="ECO:0000313" key="1">
    <source>
        <dbReference type="EMBL" id="ORC88034.1"/>
    </source>
</evidence>
<organism evidence="1 2">
    <name type="scientific">Trypanosoma theileri</name>
    <dbReference type="NCBI Taxonomy" id="67003"/>
    <lineage>
        <taxon>Eukaryota</taxon>
        <taxon>Discoba</taxon>
        <taxon>Euglenozoa</taxon>
        <taxon>Kinetoplastea</taxon>
        <taxon>Metakinetoplastina</taxon>
        <taxon>Trypanosomatida</taxon>
        <taxon>Trypanosomatidae</taxon>
        <taxon>Trypanosoma</taxon>
    </lineage>
</organism>
<evidence type="ECO:0000313" key="2">
    <source>
        <dbReference type="Proteomes" id="UP000192257"/>
    </source>
</evidence>
<dbReference type="Proteomes" id="UP000192257">
    <property type="component" value="Unassembled WGS sequence"/>
</dbReference>
<dbReference type="RefSeq" id="XP_028882100.1">
    <property type="nucleotide sequence ID" value="XM_029026776.1"/>
</dbReference>
<dbReference type="AlphaFoldDB" id="A0A1X0NTJ8"/>
<dbReference type="EMBL" id="NBCO01000019">
    <property type="protein sequence ID" value="ORC88034.1"/>
    <property type="molecule type" value="Genomic_DNA"/>
</dbReference>